<evidence type="ECO:0000256" key="3">
    <source>
        <dbReference type="ARBA" id="ARBA00022452"/>
    </source>
</evidence>
<keyword evidence="3 8" id="KW-1134">Transmembrane beta strand</keyword>
<feature type="signal peptide" evidence="10">
    <location>
        <begin position="1"/>
        <end position="21"/>
    </location>
</feature>
<comment type="subcellular location">
    <subcellularLocation>
        <location evidence="1 8">Cell outer membrane</location>
        <topology evidence="1 8">Multi-pass membrane protein</topology>
    </subcellularLocation>
</comment>
<gene>
    <name evidence="13" type="ORF">SAMN05660493_00853</name>
</gene>
<keyword evidence="5 9" id="KW-0798">TonB box</keyword>
<dbReference type="InterPro" id="IPR000531">
    <property type="entry name" value="Beta-barrel_TonB"/>
</dbReference>
<dbReference type="SUPFAM" id="SSF49464">
    <property type="entry name" value="Carboxypeptidase regulatory domain-like"/>
    <property type="match status" value="1"/>
</dbReference>
<dbReference type="OrthoDB" id="9768177at2"/>
<protein>
    <submittedName>
        <fullName evidence="13">TonB-linked outer membrane protein, SusC/RagA family</fullName>
    </submittedName>
</protein>
<evidence type="ECO:0000256" key="8">
    <source>
        <dbReference type="PROSITE-ProRule" id="PRU01360"/>
    </source>
</evidence>
<dbReference type="Pfam" id="PF13715">
    <property type="entry name" value="CarbopepD_reg_2"/>
    <property type="match status" value="1"/>
</dbReference>
<evidence type="ECO:0000313" key="14">
    <source>
        <dbReference type="Proteomes" id="UP000187261"/>
    </source>
</evidence>
<evidence type="ECO:0000256" key="4">
    <source>
        <dbReference type="ARBA" id="ARBA00022692"/>
    </source>
</evidence>
<comment type="similarity">
    <text evidence="8 9">Belongs to the TonB-dependent receptor family.</text>
</comment>
<dbReference type="Pfam" id="PF00593">
    <property type="entry name" value="TonB_dep_Rec_b-barrel"/>
    <property type="match status" value="1"/>
</dbReference>
<name>A0A1U7PWG6_9FLAO</name>
<dbReference type="RefSeq" id="WP_076782241.1">
    <property type="nucleotide sequence ID" value="NZ_FTPU01000007.1"/>
</dbReference>
<dbReference type="Gene3D" id="2.170.130.10">
    <property type="entry name" value="TonB-dependent receptor, plug domain"/>
    <property type="match status" value="1"/>
</dbReference>
<evidence type="ECO:0000256" key="5">
    <source>
        <dbReference type="ARBA" id="ARBA00023077"/>
    </source>
</evidence>
<dbReference type="InterPro" id="IPR008969">
    <property type="entry name" value="CarboxyPept-like_regulatory"/>
</dbReference>
<evidence type="ECO:0000256" key="6">
    <source>
        <dbReference type="ARBA" id="ARBA00023136"/>
    </source>
</evidence>
<keyword evidence="7 8" id="KW-0998">Cell outer membrane</keyword>
<dbReference type="Proteomes" id="UP000187261">
    <property type="component" value="Unassembled WGS sequence"/>
</dbReference>
<dbReference type="InterPro" id="IPR036942">
    <property type="entry name" value="Beta-barrel_TonB_sf"/>
</dbReference>
<dbReference type="InterPro" id="IPR023996">
    <property type="entry name" value="TonB-dep_OMP_SusC/RagA"/>
</dbReference>
<evidence type="ECO:0000256" key="10">
    <source>
        <dbReference type="SAM" id="SignalP"/>
    </source>
</evidence>
<dbReference type="SUPFAM" id="SSF56935">
    <property type="entry name" value="Porins"/>
    <property type="match status" value="1"/>
</dbReference>
<proteinExistence type="inferred from homology"/>
<feature type="domain" description="TonB-dependent receptor plug" evidence="12">
    <location>
        <begin position="116"/>
        <end position="221"/>
    </location>
</feature>
<keyword evidence="6 8" id="KW-0472">Membrane</keyword>
<evidence type="ECO:0000259" key="12">
    <source>
        <dbReference type="Pfam" id="PF07715"/>
    </source>
</evidence>
<dbReference type="GO" id="GO:0009279">
    <property type="term" value="C:cell outer membrane"/>
    <property type="evidence" value="ECO:0007669"/>
    <property type="project" value="UniProtKB-SubCell"/>
</dbReference>
<dbReference type="InterPro" id="IPR023997">
    <property type="entry name" value="TonB-dep_OMP_SusC/RagA_CS"/>
</dbReference>
<sequence length="1061" mass="118074">MRTKLYLLPILLWANICAAQAVLTGYVVEGKNATPLRGALITIVKAKQSSQSGADGSFSFTSPPQQGEIKVSLQGYASQVLPYQLPLKNPVTIILHEKVQEIEEVTLSTGYQKVAKERATGSFSVVSKKVLDQQVSPFILDKLVASANGITVSNGTSDGDAQLMVRGLSTIRGPKSPLIVLDNFPYDGDIKNINPNTIESITVLKDAAAASIWGARAANGVIVLTTKKGKFKEALSVELNSSLSVSQKPDLSRIPMMSSASFIDVEQQLFSRGFYDADLTSYDHVVVSPVVALLDKQRNGLISDEEVRQQLNFLKGIDVRDQYKKYMYVPAVNRQYALNLSAGSERLSWTGSLGYDNNTGTLDEKYSRLNIRLQNSWKPLENLTVSTGVWLTKTDSRSGRYGYGSVTIRNNGLPYMRFADDNGNALPVFKTYNQDYKMSLGGGKLLDWNYYPLTNWQHERSSAKNNEIIFNAGINYRIIRNLSIDLQYQYRQNTQDAEAINDEESYAARHYINLFTQIDGNAVTYIVPKGAIYSTSTGTSVVNNLRSQLNYNKKWGLHEVNGVAGAEIRDITNSYRSNRYYGYNPKTLSFANVDYNTWYPTITDSWSAIYSGAALTGTTTRFVSLYANAAYTLAGKYTLSGSIRRDASNLFGVKTNDLWNPFWSVGASWALSKENFYQWTALPELRLRGSYGFNGNIDPAMVGVSTIIYAGTSMYTQSPVAAITNYFNPNLKWETIRIINMGLDFGSANNTISGSVEYYSKKGDQLFGYKPMDYTTGITSLLWNVAGMKGNGWDFSVNSHNLRQAFRWDTRFNLSINHDQVTQYYLSTTFGNQFVSSSVPVSGLEGKPVYSIFAYRFSGLDPKTGDPLGYLNGEISKDYTAITGTGTDVKDLQYFGSAVPTVFGNMSHTFGVGNWNMDVAISYKLGYYFRRPSINYTRLYTDWAGHSDYDLRWENPGDELRTNIPSATYETNSARDEFYAGSSALIEKGDHIRLQYINLSYNLTGQVLPKINLRSAQVYANLSNLGILWKATSANIDPDYNMAAVNLVPPLTMTLGFRANF</sequence>
<dbReference type="Pfam" id="PF07715">
    <property type="entry name" value="Plug"/>
    <property type="match status" value="1"/>
</dbReference>
<dbReference type="Gene3D" id="2.40.170.20">
    <property type="entry name" value="TonB-dependent receptor, beta-barrel domain"/>
    <property type="match status" value="1"/>
</dbReference>
<reference evidence="14" key="1">
    <citation type="submission" date="2016-10" db="EMBL/GenBank/DDBJ databases">
        <authorList>
            <person name="Varghese N."/>
            <person name="Submissions S."/>
        </authorList>
    </citation>
    <scope>NUCLEOTIDE SEQUENCE [LARGE SCALE GENOMIC DNA]</scope>
    <source>
        <strain evidence="14">DSM 19482</strain>
    </source>
</reference>
<dbReference type="InterPro" id="IPR037066">
    <property type="entry name" value="Plug_dom_sf"/>
</dbReference>
<dbReference type="InterPro" id="IPR012910">
    <property type="entry name" value="Plug_dom"/>
</dbReference>
<dbReference type="Gene3D" id="2.60.40.1120">
    <property type="entry name" value="Carboxypeptidase-like, regulatory domain"/>
    <property type="match status" value="1"/>
</dbReference>
<keyword evidence="14" id="KW-1185">Reference proteome</keyword>
<feature type="chain" id="PRO_5013069771" evidence="10">
    <location>
        <begin position="22"/>
        <end position="1061"/>
    </location>
</feature>
<dbReference type="InterPro" id="IPR039426">
    <property type="entry name" value="TonB-dep_rcpt-like"/>
</dbReference>
<dbReference type="EMBL" id="FTPU01000007">
    <property type="protein sequence ID" value="SIT96180.1"/>
    <property type="molecule type" value="Genomic_DNA"/>
</dbReference>
<evidence type="ECO:0000256" key="9">
    <source>
        <dbReference type="RuleBase" id="RU003357"/>
    </source>
</evidence>
<accession>A0A1U7PWG6</accession>
<dbReference type="NCBIfam" id="TIGR04057">
    <property type="entry name" value="SusC_RagA_signa"/>
    <property type="match status" value="1"/>
</dbReference>
<dbReference type="STRING" id="1121284.SAMN05660493_00853"/>
<dbReference type="AlphaFoldDB" id="A0A1U7PWG6"/>
<keyword evidence="4 8" id="KW-0812">Transmembrane</keyword>
<feature type="domain" description="TonB-dependent receptor-like beta-barrel" evidence="11">
    <location>
        <begin position="404"/>
        <end position="858"/>
    </location>
</feature>
<keyword evidence="10" id="KW-0732">Signal</keyword>
<dbReference type="PROSITE" id="PS52016">
    <property type="entry name" value="TONB_DEPENDENT_REC_3"/>
    <property type="match status" value="1"/>
</dbReference>
<evidence type="ECO:0000256" key="1">
    <source>
        <dbReference type="ARBA" id="ARBA00004571"/>
    </source>
</evidence>
<evidence type="ECO:0000313" key="13">
    <source>
        <dbReference type="EMBL" id="SIT96180.1"/>
    </source>
</evidence>
<evidence type="ECO:0000256" key="2">
    <source>
        <dbReference type="ARBA" id="ARBA00022448"/>
    </source>
</evidence>
<dbReference type="NCBIfam" id="TIGR04056">
    <property type="entry name" value="OMP_RagA_SusC"/>
    <property type="match status" value="1"/>
</dbReference>
<evidence type="ECO:0000259" key="11">
    <source>
        <dbReference type="Pfam" id="PF00593"/>
    </source>
</evidence>
<evidence type="ECO:0000256" key="7">
    <source>
        <dbReference type="ARBA" id="ARBA00023237"/>
    </source>
</evidence>
<organism evidence="13 14">
    <name type="scientific">Epilithonimonas bovis DSM 19482</name>
    <dbReference type="NCBI Taxonomy" id="1121284"/>
    <lineage>
        <taxon>Bacteria</taxon>
        <taxon>Pseudomonadati</taxon>
        <taxon>Bacteroidota</taxon>
        <taxon>Flavobacteriia</taxon>
        <taxon>Flavobacteriales</taxon>
        <taxon>Weeksellaceae</taxon>
        <taxon>Chryseobacterium group</taxon>
        <taxon>Epilithonimonas</taxon>
    </lineage>
</organism>
<keyword evidence="2 8" id="KW-0813">Transport</keyword>